<sequence length="259" mass="29175">MSDEPIYVPSEASRDLTSIDLHPKAAGLNLFIGGLITFVYYAGFSDFKTTTVPWKVTGALTLLSSAVLLVQYLANRRRRRLIWEGIAATLGLLPTWLLLGSCWLAYFLFAPMPVSVRWTVLSPCLAGTAYWLIVVWRDYESDAERLGLLSRLYRVESDRIVYSAEASTVILTLKQRNPFSRLHFWGVSLAPLVGGIALSSVEHFQSTSGPHVVFLILSFFSYPMSQWILAYLGMRTVFFHVYLPFKIEKKTGKKVILAP</sequence>
<dbReference type="OrthoDB" id="8999898at2"/>
<evidence type="ECO:0000313" key="3">
    <source>
        <dbReference type="Proteomes" id="UP000055019"/>
    </source>
</evidence>
<feature type="transmembrane region" description="Helical" evidence="1">
    <location>
        <begin position="115"/>
        <end position="136"/>
    </location>
</feature>
<feature type="transmembrane region" description="Helical" evidence="1">
    <location>
        <begin position="182"/>
        <end position="204"/>
    </location>
</feature>
<comment type="caution">
    <text evidence="2">The sequence shown here is derived from an EMBL/GenBank/DDBJ whole genome shotgun (WGS) entry which is preliminary data.</text>
</comment>
<accession>A0A158HMG2</accession>
<feature type="transmembrane region" description="Helical" evidence="1">
    <location>
        <begin position="56"/>
        <end position="74"/>
    </location>
</feature>
<evidence type="ECO:0000256" key="1">
    <source>
        <dbReference type="SAM" id="Phobius"/>
    </source>
</evidence>
<proteinExistence type="predicted"/>
<reference evidence="2" key="1">
    <citation type="submission" date="2016-01" db="EMBL/GenBank/DDBJ databases">
        <authorList>
            <person name="Peeters C."/>
        </authorList>
    </citation>
    <scope>NUCLEOTIDE SEQUENCE [LARGE SCALE GENOMIC DNA]</scope>
    <source>
        <strain evidence="2">LMG 29317</strain>
    </source>
</reference>
<protein>
    <submittedName>
        <fullName evidence="2">Uncharacterized protein</fullName>
    </submittedName>
</protein>
<keyword evidence="1" id="KW-0812">Transmembrane</keyword>
<dbReference type="EMBL" id="FCOM02000006">
    <property type="protein sequence ID" value="SAL45594.1"/>
    <property type="molecule type" value="Genomic_DNA"/>
</dbReference>
<keyword evidence="1" id="KW-1133">Transmembrane helix</keyword>
<organism evidence="2 3">
    <name type="scientific">Caballeronia arvi</name>
    <dbReference type="NCBI Taxonomy" id="1777135"/>
    <lineage>
        <taxon>Bacteria</taxon>
        <taxon>Pseudomonadati</taxon>
        <taxon>Pseudomonadota</taxon>
        <taxon>Betaproteobacteria</taxon>
        <taxon>Burkholderiales</taxon>
        <taxon>Burkholderiaceae</taxon>
        <taxon>Caballeronia</taxon>
    </lineage>
</organism>
<feature type="transmembrane region" description="Helical" evidence="1">
    <location>
        <begin position="26"/>
        <end position="44"/>
    </location>
</feature>
<dbReference type="Proteomes" id="UP000055019">
    <property type="component" value="Unassembled WGS sequence"/>
</dbReference>
<dbReference type="AlphaFoldDB" id="A0A158HMG2"/>
<dbReference type="RefSeq" id="WP_143749182.1">
    <property type="nucleotide sequence ID" value="NZ_FCOM02000006.1"/>
</dbReference>
<name>A0A158HMG2_9BURK</name>
<evidence type="ECO:0000313" key="2">
    <source>
        <dbReference type="EMBL" id="SAL45594.1"/>
    </source>
</evidence>
<keyword evidence="3" id="KW-1185">Reference proteome</keyword>
<gene>
    <name evidence="2" type="ORF">AWB74_01976</name>
</gene>
<keyword evidence="1" id="KW-0472">Membrane</keyword>
<feature type="transmembrane region" description="Helical" evidence="1">
    <location>
        <begin position="86"/>
        <end position="109"/>
    </location>
</feature>